<keyword evidence="4" id="KW-1003">Cell membrane</keyword>
<dbReference type="CDD" id="cd11492">
    <property type="entry name" value="SLC5sbd_NIS-SMVT"/>
    <property type="match status" value="1"/>
</dbReference>
<dbReference type="InterPro" id="IPR038377">
    <property type="entry name" value="Na/Glc_symporter_sf"/>
</dbReference>
<protein>
    <submittedName>
        <fullName evidence="13">Sodium/iodide cotransporter-like</fullName>
    </submittedName>
</protein>
<evidence type="ECO:0000256" key="1">
    <source>
        <dbReference type="ARBA" id="ARBA00004651"/>
    </source>
</evidence>
<comment type="subcellular location">
    <subcellularLocation>
        <location evidence="1">Cell membrane</location>
        <topology evidence="1">Multi-pass membrane protein</topology>
    </subcellularLocation>
</comment>
<keyword evidence="3" id="KW-0813">Transport</keyword>
<feature type="transmembrane region" description="Helical" evidence="12">
    <location>
        <begin position="499"/>
        <end position="520"/>
    </location>
</feature>
<evidence type="ECO:0000256" key="9">
    <source>
        <dbReference type="ARBA" id="ARBA00023136"/>
    </source>
</evidence>
<dbReference type="Pfam" id="PF00474">
    <property type="entry name" value="SSF"/>
    <property type="match status" value="1"/>
</dbReference>
<feature type="transmembrane region" description="Helical" evidence="12">
    <location>
        <begin position="101"/>
        <end position="119"/>
    </location>
</feature>
<comment type="similarity">
    <text evidence="2 11">Belongs to the sodium:solute symporter (SSF) (TC 2.A.21) family.</text>
</comment>
<evidence type="ECO:0000313" key="13">
    <source>
        <dbReference type="EMBL" id="CAB3266301.1"/>
    </source>
</evidence>
<evidence type="ECO:0000256" key="11">
    <source>
        <dbReference type="RuleBase" id="RU362091"/>
    </source>
</evidence>
<feature type="transmembrane region" description="Helical" evidence="12">
    <location>
        <begin position="387"/>
        <end position="408"/>
    </location>
</feature>
<keyword evidence="5 12" id="KW-0812">Transmembrane</keyword>
<reference evidence="13" key="1">
    <citation type="submission" date="2020-04" db="EMBL/GenBank/DDBJ databases">
        <authorList>
            <person name="Neveu A P."/>
        </authorList>
    </citation>
    <scope>NUCLEOTIDE SEQUENCE</scope>
    <source>
        <tissue evidence="13">Whole embryo</tissue>
    </source>
</reference>
<evidence type="ECO:0000256" key="3">
    <source>
        <dbReference type="ARBA" id="ARBA00022448"/>
    </source>
</evidence>
<evidence type="ECO:0000256" key="2">
    <source>
        <dbReference type="ARBA" id="ARBA00006434"/>
    </source>
</evidence>
<proteinExistence type="evidence at transcript level"/>
<dbReference type="PANTHER" id="PTHR42985:SF45">
    <property type="entry name" value="SODIUM_IODIDE COTRANSPORTER-LIKE"/>
    <property type="match status" value="1"/>
</dbReference>
<feature type="transmembrane region" description="Helical" evidence="12">
    <location>
        <begin position="214"/>
        <end position="232"/>
    </location>
</feature>
<dbReference type="InterPro" id="IPR001734">
    <property type="entry name" value="Na/solute_symporter"/>
</dbReference>
<keyword evidence="10" id="KW-0739">Sodium transport</keyword>
<feature type="transmembrane region" description="Helical" evidence="12">
    <location>
        <begin position="415"/>
        <end position="438"/>
    </location>
</feature>
<dbReference type="AlphaFoldDB" id="A0A6F9DSZ2"/>
<organism evidence="13">
    <name type="scientific">Phallusia mammillata</name>
    <dbReference type="NCBI Taxonomy" id="59560"/>
    <lineage>
        <taxon>Eukaryota</taxon>
        <taxon>Metazoa</taxon>
        <taxon>Chordata</taxon>
        <taxon>Tunicata</taxon>
        <taxon>Ascidiacea</taxon>
        <taxon>Phlebobranchia</taxon>
        <taxon>Ascidiidae</taxon>
        <taxon>Phallusia</taxon>
    </lineage>
</organism>
<feature type="transmembrane region" description="Helical" evidence="12">
    <location>
        <begin position="253"/>
        <end position="279"/>
    </location>
</feature>
<keyword evidence="9 12" id="KW-0472">Membrane</keyword>
<feature type="transmembrane region" description="Helical" evidence="12">
    <location>
        <begin position="363"/>
        <end position="381"/>
    </location>
</feature>
<gene>
    <name evidence="13" type="primary">Slc5a5</name>
</gene>
<feature type="transmembrane region" description="Helical" evidence="12">
    <location>
        <begin position="60"/>
        <end position="80"/>
    </location>
</feature>
<feature type="transmembrane region" description="Helical" evidence="12">
    <location>
        <begin position="29"/>
        <end position="48"/>
    </location>
</feature>
<dbReference type="Gene3D" id="1.20.1730.10">
    <property type="entry name" value="Sodium/glucose cotransporter"/>
    <property type="match status" value="1"/>
</dbReference>
<dbReference type="GO" id="GO:0006814">
    <property type="term" value="P:sodium ion transport"/>
    <property type="evidence" value="ECO:0007669"/>
    <property type="project" value="UniProtKB-KW"/>
</dbReference>
<sequence length="580" mass="63713">MVGLYYAIADRKKENTDNYYFGGRKMSPFPVGMSIAVTFISAITVIGFPTESYGYGTIILWYSVSNIIPCIVACVYYIPLIHRLKPKSIYELLEIRFHRNLRLLVSGGSILYLTLYYGMTTYLPALALSAVTPLSLRTTIGLTSVICIVYTTLGGMKAVVWTDTLQTFVMLAGMVAAFIKSTSDVGGFTNVWDALERGNRHNAINFNLDPTYPYTIWSIVIGQTFIWCRAGCVTQSISQRYLACKSVKHARIAAVLSIVPSVIFFSMAAMIGCVMYAYFEGCDPLKTGEIEKPDQLLPYMVVKIFKNVPGMAGLFVSAAFSGAMSTISSGINANGALILEDFILPWKPNLTERTKLRISKISVFIYGVLVMSYAFSIEFINTTVNQLSLVITGSIGGPILGVYTLAVFFPWCTTIGAAVAQVVATVFTCWISASALIYGKPPEKYAFIATSTDQCQAKALLSNATWLPETTNQSFVSTTPIMITPERSTLQNTLFAVSYFYYGVLSFSVTLVVGLVVSFATGANKPSAMNPDLFLPFVDNKRLSPKIREFFRFGVPRRGEQNAGKTELKPLQVSDAQLAN</sequence>
<evidence type="ECO:0000256" key="10">
    <source>
        <dbReference type="ARBA" id="ARBA00023201"/>
    </source>
</evidence>
<dbReference type="PROSITE" id="PS50283">
    <property type="entry name" value="NA_SOLUT_SYMP_3"/>
    <property type="match status" value="1"/>
</dbReference>
<evidence type="ECO:0000256" key="8">
    <source>
        <dbReference type="ARBA" id="ARBA00023065"/>
    </source>
</evidence>
<keyword evidence="6 12" id="KW-1133">Transmembrane helix</keyword>
<evidence type="ECO:0000256" key="7">
    <source>
        <dbReference type="ARBA" id="ARBA00023053"/>
    </source>
</evidence>
<dbReference type="PANTHER" id="PTHR42985">
    <property type="entry name" value="SODIUM-COUPLED MONOCARBOXYLATE TRANSPORTER"/>
    <property type="match status" value="1"/>
</dbReference>
<dbReference type="NCBIfam" id="TIGR00813">
    <property type="entry name" value="sss"/>
    <property type="match status" value="1"/>
</dbReference>
<accession>A0A6F9DSZ2</accession>
<dbReference type="GO" id="GO:0015293">
    <property type="term" value="F:symporter activity"/>
    <property type="evidence" value="ECO:0007669"/>
    <property type="project" value="TreeGrafter"/>
</dbReference>
<evidence type="ECO:0000256" key="4">
    <source>
        <dbReference type="ARBA" id="ARBA00022475"/>
    </source>
</evidence>
<keyword evidence="7" id="KW-0915">Sodium</keyword>
<dbReference type="EMBL" id="LR790439">
    <property type="protein sequence ID" value="CAB3266301.1"/>
    <property type="molecule type" value="mRNA"/>
</dbReference>
<feature type="transmembrane region" description="Helical" evidence="12">
    <location>
        <begin position="158"/>
        <end position="179"/>
    </location>
</feature>
<keyword evidence="8" id="KW-0406">Ion transport</keyword>
<dbReference type="InterPro" id="IPR051163">
    <property type="entry name" value="Sodium:Solute_Symporter_SSF"/>
</dbReference>
<evidence type="ECO:0000256" key="6">
    <source>
        <dbReference type="ARBA" id="ARBA00022989"/>
    </source>
</evidence>
<evidence type="ECO:0000256" key="12">
    <source>
        <dbReference type="SAM" id="Phobius"/>
    </source>
</evidence>
<name>A0A6F9DSZ2_9ASCI</name>
<evidence type="ECO:0000256" key="5">
    <source>
        <dbReference type="ARBA" id="ARBA00022692"/>
    </source>
</evidence>
<dbReference type="GO" id="GO:0005886">
    <property type="term" value="C:plasma membrane"/>
    <property type="evidence" value="ECO:0007669"/>
    <property type="project" value="UniProtKB-SubCell"/>
</dbReference>
<feature type="transmembrane region" description="Helical" evidence="12">
    <location>
        <begin position="125"/>
        <end position="151"/>
    </location>
</feature>